<evidence type="ECO:0000313" key="1">
    <source>
        <dbReference type="EMBL" id="AMY10125.1"/>
    </source>
</evidence>
<reference evidence="1 2" key="1">
    <citation type="journal article" date="2016" name="Genome Announc.">
        <title>First Complete Genome Sequence of a Subdivision 6 Acidobacterium Strain.</title>
        <authorList>
            <person name="Huang S."/>
            <person name="Vieira S."/>
            <person name="Bunk B."/>
            <person name="Riedel T."/>
            <person name="Sproer C."/>
            <person name="Overmann J."/>
        </authorList>
    </citation>
    <scope>NUCLEOTIDE SEQUENCE [LARGE SCALE GENOMIC DNA]</scope>
    <source>
        <strain evidence="2">DSM 100886 HEG_-6_39</strain>
    </source>
</reference>
<dbReference type="Proteomes" id="UP000076079">
    <property type="component" value="Chromosome"/>
</dbReference>
<keyword evidence="2" id="KW-1185">Reference proteome</keyword>
<protein>
    <submittedName>
        <fullName evidence="1">Uncharacterized protein</fullName>
    </submittedName>
</protein>
<sequence length="179" mass="17869">MAAGLLATGPLPALAQGVLKPVQAVIVNDTANPVPVSVVAAPSPTTVVCTGKLGGSGLGGPITTGIAAINNSGFVCSGGATSIDVSRIIYTPDLGNFVSEHIIAFRATVTHRNEESGFEPGDILAVLTDGAPDATVVRPFRFDSMASGRFVNVVTGSSGIQGFNAVISGTILLIGAPAQ</sequence>
<dbReference type="AlphaFoldDB" id="A0A143PNE0"/>
<reference evidence="2" key="2">
    <citation type="submission" date="2016-04" db="EMBL/GenBank/DDBJ databases">
        <title>First Complete Genome Sequence of a Subdivision 6 Acidobacterium.</title>
        <authorList>
            <person name="Huang S."/>
            <person name="Vieira S."/>
            <person name="Bunk B."/>
            <person name="Riedel T."/>
            <person name="Sproeer C."/>
            <person name="Overmann J."/>
        </authorList>
    </citation>
    <scope>NUCLEOTIDE SEQUENCE [LARGE SCALE GENOMIC DNA]</scope>
    <source>
        <strain evidence="2">DSM 100886 HEG_-6_39</strain>
    </source>
</reference>
<name>A0A143PNE0_LUTPR</name>
<proteinExistence type="predicted"/>
<evidence type="ECO:0000313" key="2">
    <source>
        <dbReference type="Proteomes" id="UP000076079"/>
    </source>
</evidence>
<dbReference type="KEGG" id="abac:LuPra_03353"/>
<dbReference type="EMBL" id="CP015136">
    <property type="protein sequence ID" value="AMY10125.1"/>
    <property type="molecule type" value="Genomic_DNA"/>
</dbReference>
<gene>
    <name evidence="1" type="ORF">LuPra_03353</name>
</gene>
<accession>A0A143PNE0</accession>
<organism evidence="1 2">
    <name type="scientific">Luteitalea pratensis</name>
    <dbReference type="NCBI Taxonomy" id="1855912"/>
    <lineage>
        <taxon>Bacteria</taxon>
        <taxon>Pseudomonadati</taxon>
        <taxon>Acidobacteriota</taxon>
        <taxon>Vicinamibacteria</taxon>
        <taxon>Vicinamibacterales</taxon>
        <taxon>Vicinamibacteraceae</taxon>
        <taxon>Luteitalea</taxon>
    </lineage>
</organism>